<evidence type="ECO:0000259" key="7">
    <source>
        <dbReference type="Pfam" id="PF03936"/>
    </source>
</evidence>
<dbReference type="Pfam" id="PF03936">
    <property type="entry name" value="Terpene_synth_C"/>
    <property type="match status" value="1"/>
</dbReference>
<keyword evidence="3" id="KW-0460">Magnesium</keyword>
<evidence type="ECO:0000256" key="3">
    <source>
        <dbReference type="ARBA" id="ARBA00022842"/>
    </source>
</evidence>
<dbReference type="EMBL" id="CM001220">
    <property type="protein sequence ID" value="KEH28961.1"/>
    <property type="molecule type" value="Genomic_DNA"/>
</dbReference>
<dbReference type="PANTHER" id="PTHR31225">
    <property type="entry name" value="OS04G0344100 PROTEIN-RELATED"/>
    <property type="match status" value="1"/>
</dbReference>
<reference evidence="8 10" key="1">
    <citation type="journal article" date="2011" name="Nature">
        <title>The Medicago genome provides insight into the evolution of rhizobial symbioses.</title>
        <authorList>
            <person name="Young N.D."/>
            <person name="Debelle F."/>
            <person name="Oldroyd G.E."/>
            <person name="Geurts R."/>
            <person name="Cannon S.B."/>
            <person name="Udvardi M.K."/>
            <person name="Benedito V.A."/>
            <person name="Mayer K.F."/>
            <person name="Gouzy J."/>
            <person name="Schoof H."/>
            <person name="Van de Peer Y."/>
            <person name="Proost S."/>
            <person name="Cook D.R."/>
            <person name="Meyers B.C."/>
            <person name="Spannagl M."/>
            <person name="Cheung F."/>
            <person name="De Mita S."/>
            <person name="Krishnakumar V."/>
            <person name="Gundlach H."/>
            <person name="Zhou S."/>
            <person name="Mudge J."/>
            <person name="Bharti A.K."/>
            <person name="Murray J.D."/>
            <person name="Naoumkina M.A."/>
            <person name="Rosen B."/>
            <person name="Silverstein K.A."/>
            <person name="Tang H."/>
            <person name="Rombauts S."/>
            <person name="Zhao P.X."/>
            <person name="Zhou P."/>
            <person name="Barbe V."/>
            <person name="Bardou P."/>
            <person name="Bechner M."/>
            <person name="Bellec A."/>
            <person name="Berger A."/>
            <person name="Berges H."/>
            <person name="Bidwell S."/>
            <person name="Bisseling T."/>
            <person name="Choisne N."/>
            <person name="Couloux A."/>
            <person name="Denny R."/>
            <person name="Deshpande S."/>
            <person name="Dai X."/>
            <person name="Doyle J.J."/>
            <person name="Dudez A.M."/>
            <person name="Farmer A.D."/>
            <person name="Fouteau S."/>
            <person name="Franken C."/>
            <person name="Gibelin C."/>
            <person name="Gish J."/>
            <person name="Goldstein S."/>
            <person name="Gonzalez A.J."/>
            <person name="Green P.J."/>
            <person name="Hallab A."/>
            <person name="Hartog M."/>
            <person name="Hua A."/>
            <person name="Humphray S.J."/>
            <person name="Jeong D.H."/>
            <person name="Jing Y."/>
            <person name="Jocker A."/>
            <person name="Kenton S.M."/>
            <person name="Kim D.J."/>
            <person name="Klee K."/>
            <person name="Lai H."/>
            <person name="Lang C."/>
            <person name="Lin S."/>
            <person name="Macmil S.L."/>
            <person name="Magdelenat G."/>
            <person name="Matthews L."/>
            <person name="McCorrison J."/>
            <person name="Monaghan E.L."/>
            <person name="Mun J.H."/>
            <person name="Najar F.Z."/>
            <person name="Nicholson C."/>
            <person name="Noirot C."/>
            <person name="O'Bleness M."/>
            <person name="Paule C.R."/>
            <person name="Poulain J."/>
            <person name="Prion F."/>
            <person name="Qin B."/>
            <person name="Qu C."/>
            <person name="Retzel E.F."/>
            <person name="Riddle C."/>
            <person name="Sallet E."/>
            <person name="Samain S."/>
            <person name="Samson N."/>
            <person name="Sanders I."/>
            <person name="Saurat O."/>
            <person name="Scarpelli C."/>
            <person name="Schiex T."/>
            <person name="Segurens B."/>
            <person name="Severin A.J."/>
            <person name="Sherrier D.J."/>
            <person name="Shi R."/>
            <person name="Sims S."/>
            <person name="Singer S.R."/>
            <person name="Sinharoy S."/>
            <person name="Sterck L."/>
            <person name="Viollet A."/>
            <person name="Wang B.B."/>
            <person name="Wang K."/>
            <person name="Wang M."/>
            <person name="Wang X."/>
            <person name="Warfsmann J."/>
            <person name="Weissenbach J."/>
            <person name="White D.D."/>
            <person name="White J.D."/>
            <person name="Wiley G.B."/>
            <person name="Wincker P."/>
            <person name="Xing Y."/>
            <person name="Yang L."/>
            <person name="Yao Z."/>
            <person name="Ying F."/>
            <person name="Zhai J."/>
            <person name="Zhou L."/>
            <person name="Zuber A."/>
            <person name="Denarie J."/>
            <person name="Dixon R.A."/>
            <person name="May G.D."/>
            <person name="Schwartz D.C."/>
            <person name="Rogers J."/>
            <person name="Quetier F."/>
            <person name="Town C.D."/>
            <person name="Roe B.A."/>
        </authorList>
    </citation>
    <scope>NUCLEOTIDE SEQUENCE [LARGE SCALE GENOMIC DNA]</scope>
    <source>
        <strain evidence="8">A17</strain>
        <strain evidence="9 10">cv. Jemalong A17</strain>
    </source>
</reference>
<evidence type="ECO:0000313" key="10">
    <source>
        <dbReference type="Proteomes" id="UP000002051"/>
    </source>
</evidence>
<dbReference type="EnsemblPlants" id="KEH28961">
    <property type="protein sequence ID" value="KEH28961"/>
    <property type="gene ID" value="MTR_4g019550"/>
</dbReference>
<protein>
    <submittedName>
        <fullName evidence="8">Terpene synthase family, metal-binding domain protein</fullName>
    </submittedName>
</protein>
<dbReference type="InterPro" id="IPR036965">
    <property type="entry name" value="Terpene_synth_N_sf"/>
</dbReference>
<evidence type="ECO:0000313" key="9">
    <source>
        <dbReference type="EnsemblPlants" id="KEH28961"/>
    </source>
</evidence>
<dbReference type="CDD" id="cd00684">
    <property type="entry name" value="Terpene_cyclase_plant_C1"/>
    <property type="match status" value="1"/>
</dbReference>
<reference evidence="8 10" key="2">
    <citation type="journal article" date="2014" name="BMC Genomics">
        <title>An improved genome release (version Mt4.0) for the model legume Medicago truncatula.</title>
        <authorList>
            <person name="Tang H."/>
            <person name="Krishnakumar V."/>
            <person name="Bidwell S."/>
            <person name="Rosen B."/>
            <person name="Chan A."/>
            <person name="Zhou S."/>
            <person name="Gentzbittel L."/>
            <person name="Childs K.L."/>
            <person name="Yandell M."/>
            <person name="Gundlach H."/>
            <person name="Mayer K.F."/>
            <person name="Schwartz D.C."/>
            <person name="Town C.D."/>
        </authorList>
    </citation>
    <scope>GENOME REANNOTATION</scope>
    <source>
        <strain evidence="8">A17</strain>
        <strain evidence="9 10">cv. Jemalong A17</strain>
    </source>
</reference>
<sequence length="558" mass="65159">MSLAAPSPVDSTQHTVPDIRRPNINFSPSVWGHIFLQYDSESMGIINDNMKQQVQMPKEEVKKIFLSCKNDVSQQLNLIDSLHRLGISYHFESEIDEALKQIYTKFTNNKEITTNEGGLHFLALAFRLLWQKGYQISSEIFEKFKNNEENFNEKLSKDVQGMWSLYEATQLRVHNEDILDEALDFTYSHLNSYINTQLSPFLCTQIRRCLNTPFHKGVPRLETWYHISSYNEEPSHDKVILNFAKLDFNMMQKMYQKELGGITKWWKESDFGTKVPYARDRVVQGYFWLLTMSYEPRYTLARKLGTKLALCLSLLDDTYDAFGTVEELELFTQAIQRWDISLIQSLPECMKVVFNTILELWDEYETTIVENGKSSLLLHFINWQNPTWLKQNGAMKDLFQLTMNTKLMELYLLHSHFNLLSFLGLGEFSNKELLDWIFSDPTIINAAAAIARLTDDKSSHKFEQQRVHVASAVECCMKQYDMSQEEAYKLILKEIEDYWIVMNEECLKLDCIPSPVVESIVNVARVAEFTYENFEDKYTNGELLKDYIVKLILKPISI</sequence>
<gene>
    <name evidence="8" type="ordered locus">MTR_4g019550</name>
</gene>
<dbReference type="GO" id="GO:0010333">
    <property type="term" value="F:terpene synthase activity"/>
    <property type="evidence" value="ECO:0000318"/>
    <property type="project" value="GO_Central"/>
</dbReference>
<evidence type="ECO:0000313" key="8">
    <source>
        <dbReference type="EMBL" id="KEH28961.1"/>
    </source>
</evidence>
<reference evidence="9" key="3">
    <citation type="submission" date="2015-04" db="UniProtKB">
        <authorList>
            <consortium name="EnsemblPlants"/>
        </authorList>
    </citation>
    <scope>IDENTIFICATION</scope>
    <source>
        <strain evidence="9">cv. Jemalong A17</strain>
    </source>
</reference>
<proteinExistence type="predicted"/>
<dbReference type="GO" id="GO:0000287">
    <property type="term" value="F:magnesium ion binding"/>
    <property type="evidence" value="ECO:0007669"/>
    <property type="project" value="InterPro"/>
</dbReference>
<dbReference type="HOGENOM" id="CLU_003125_7_2_1"/>
<dbReference type="InterPro" id="IPR008930">
    <property type="entry name" value="Terpenoid_cyclase/PrenylTrfase"/>
</dbReference>
<dbReference type="GO" id="GO:0046246">
    <property type="term" value="P:terpene biosynthetic process"/>
    <property type="evidence" value="ECO:0000318"/>
    <property type="project" value="GO_Central"/>
</dbReference>
<keyword evidence="4" id="KW-0456">Lyase</keyword>
<feature type="region of interest" description="Disordered" evidence="5">
    <location>
        <begin position="1"/>
        <end position="20"/>
    </location>
</feature>
<comment type="cofactor">
    <cofactor evidence="1">
        <name>Mg(2+)</name>
        <dbReference type="ChEBI" id="CHEBI:18420"/>
    </cofactor>
</comment>
<keyword evidence="10" id="KW-1185">Reference proteome</keyword>
<evidence type="ECO:0000256" key="4">
    <source>
        <dbReference type="ARBA" id="ARBA00023239"/>
    </source>
</evidence>
<dbReference type="InterPro" id="IPR001906">
    <property type="entry name" value="Terpene_synth_N"/>
</dbReference>
<dbReference type="SUPFAM" id="SSF48576">
    <property type="entry name" value="Terpenoid synthases"/>
    <property type="match status" value="1"/>
</dbReference>
<dbReference type="Gene3D" id="1.10.600.10">
    <property type="entry name" value="Farnesyl Diphosphate Synthase"/>
    <property type="match status" value="1"/>
</dbReference>
<dbReference type="InterPro" id="IPR044814">
    <property type="entry name" value="Terpene_cyclase_plant_C1"/>
</dbReference>
<evidence type="ECO:0000256" key="5">
    <source>
        <dbReference type="SAM" id="MobiDB-lite"/>
    </source>
</evidence>
<name>A0A072UHR0_MEDTR</name>
<dbReference type="STRING" id="3880.A0A072UHR0"/>
<feature type="domain" description="Terpene synthase N-terminal" evidence="6">
    <location>
        <begin position="30"/>
        <end position="210"/>
    </location>
</feature>
<dbReference type="InterPro" id="IPR050148">
    <property type="entry name" value="Terpene_synthase-like"/>
</dbReference>
<organism evidence="8 10">
    <name type="scientific">Medicago truncatula</name>
    <name type="common">Barrel medic</name>
    <name type="synonym">Medicago tribuloides</name>
    <dbReference type="NCBI Taxonomy" id="3880"/>
    <lineage>
        <taxon>Eukaryota</taxon>
        <taxon>Viridiplantae</taxon>
        <taxon>Streptophyta</taxon>
        <taxon>Embryophyta</taxon>
        <taxon>Tracheophyta</taxon>
        <taxon>Spermatophyta</taxon>
        <taxon>Magnoliopsida</taxon>
        <taxon>eudicotyledons</taxon>
        <taxon>Gunneridae</taxon>
        <taxon>Pentapetalae</taxon>
        <taxon>rosids</taxon>
        <taxon>fabids</taxon>
        <taxon>Fabales</taxon>
        <taxon>Fabaceae</taxon>
        <taxon>Papilionoideae</taxon>
        <taxon>50 kb inversion clade</taxon>
        <taxon>NPAAA clade</taxon>
        <taxon>Hologalegina</taxon>
        <taxon>IRL clade</taxon>
        <taxon>Trifolieae</taxon>
        <taxon>Medicago</taxon>
    </lineage>
</organism>
<dbReference type="Gene3D" id="1.50.10.130">
    <property type="entry name" value="Terpene synthase, N-terminal domain"/>
    <property type="match status" value="1"/>
</dbReference>
<dbReference type="SFLD" id="SFLDG01019">
    <property type="entry name" value="Terpene_Cyclase_Like_1_C_Termi"/>
    <property type="match status" value="1"/>
</dbReference>
<keyword evidence="2" id="KW-0479">Metal-binding</keyword>
<evidence type="ECO:0000259" key="6">
    <source>
        <dbReference type="Pfam" id="PF01397"/>
    </source>
</evidence>
<feature type="domain" description="Terpene synthase metal-binding" evidence="7">
    <location>
        <begin position="267"/>
        <end position="499"/>
    </location>
</feature>
<dbReference type="InterPro" id="IPR005630">
    <property type="entry name" value="Terpene_synthase_metal-bd"/>
</dbReference>
<dbReference type="Proteomes" id="UP000002051">
    <property type="component" value="Chromosome 4"/>
</dbReference>
<dbReference type="InterPro" id="IPR008949">
    <property type="entry name" value="Isoprenoid_synthase_dom_sf"/>
</dbReference>
<dbReference type="SFLD" id="SFLDS00005">
    <property type="entry name" value="Isoprenoid_Synthase_Type_I"/>
    <property type="match status" value="1"/>
</dbReference>
<evidence type="ECO:0000256" key="1">
    <source>
        <dbReference type="ARBA" id="ARBA00001946"/>
    </source>
</evidence>
<dbReference type="Pfam" id="PF01397">
    <property type="entry name" value="Terpene_synth"/>
    <property type="match status" value="1"/>
</dbReference>
<dbReference type="SUPFAM" id="SSF48239">
    <property type="entry name" value="Terpenoid cyclases/Protein prenyltransferases"/>
    <property type="match status" value="1"/>
</dbReference>
<dbReference type="GO" id="GO:0016102">
    <property type="term" value="P:diterpenoid biosynthetic process"/>
    <property type="evidence" value="ECO:0007669"/>
    <property type="project" value="InterPro"/>
</dbReference>
<accession>A0A072UHR0</accession>
<dbReference type="AlphaFoldDB" id="A0A072UHR0"/>
<dbReference type="OrthoDB" id="1399904at2759"/>
<evidence type="ECO:0000256" key="2">
    <source>
        <dbReference type="ARBA" id="ARBA00022723"/>
    </source>
</evidence>
<dbReference type="GO" id="GO:0051707">
    <property type="term" value="P:response to other organism"/>
    <property type="evidence" value="ECO:0007669"/>
    <property type="project" value="UniProtKB-ARBA"/>
</dbReference>
<dbReference type="PANTHER" id="PTHR31225:SF241">
    <property type="entry name" value="TERPENE SYNTHASE FAMILY, METAL-BINDING DOMAIN PROTEIN"/>
    <property type="match status" value="1"/>
</dbReference>
<dbReference type="FunFam" id="1.50.10.130:FF:000001">
    <property type="entry name" value="Isoprene synthase, chloroplastic"/>
    <property type="match status" value="1"/>
</dbReference>
<dbReference type="InterPro" id="IPR034741">
    <property type="entry name" value="Terpene_cyclase-like_1_C"/>
</dbReference>